<dbReference type="Pfam" id="PF12849">
    <property type="entry name" value="PBP_like_2"/>
    <property type="match status" value="2"/>
</dbReference>
<evidence type="ECO:0000313" key="11">
    <source>
        <dbReference type="EMBL" id="HIQ70646.1"/>
    </source>
</evidence>
<evidence type="ECO:0000256" key="4">
    <source>
        <dbReference type="ARBA" id="ARBA00011529"/>
    </source>
</evidence>
<evidence type="ECO:0000256" key="5">
    <source>
        <dbReference type="ARBA" id="ARBA00022592"/>
    </source>
</evidence>
<accession>A0A9D0Z7J3</accession>
<organism evidence="11 12">
    <name type="scientific">Candidatus Onthenecus intestinigallinarum</name>
    <dbReference type="NCBI Taxonomy" id="2840875"/>
    <lineage>
        <taxon>Bacteria</taxon>
        <taxon>Bacillati</taxon>
        <taxon>Bacillota</taxon>
        <taxon>Clostridia</taxon>
        <taxon>Eubacteriales</taxon>
        <taxon>Candidatus Onthenecus</taxon>
    </lineage>
</organism>
<dbReference type="AlphaFoldDB" id="A0A9D0Z7J3"/>
<keyword evidence="5" id="KW-0592">Phosphate transport</keyword>
<protein>
    <submittedName>
        <fullName evidence="11">Substrate-binding domain-containing protein</fullName>
    </submittedName>
</protein>
<reference evidence="11" key="1">
    <citation type="submission" date="2020-10" db="EMBL/GenBank/DDBJ databases">
        <authorList>
            <person name="Gilroy R."/>
        </authorList>
    </citation>
    <scope>NUCLEOTIDE SEQUENCE</scope>
    <source>
        <strain evidence="11">ChiSxjej2B14-6234</strain>
    </source>
</reference>
<feature type="chain" id="PRO_5039020755" evidence="9">
    <location>
        <begin position="23"/>
        <end position="281"/>
    </location>
</feature>
<dbReference type="InterPro" id="IPR024370">
    <property type="entry name" value="PBP_domain"/>
</dbReference>
<evidence type="ECO:0000256" key="8">
    <source>
        <dbReference type="ARBA" id="ARBA00023288"/>
    </source>
</evidence>
<comment type="subunit">
    <text evidence="4">The complex is composed of two ATP-binding proteins (PstB), two transmembrane proteins (PstC and PstA) and a solute-binding protein (PstS).</text>
</comment>
<evidence type="ECO:0000256" key="6">
    <source>
        <dbReference type="ARBA" id="ARBA00022729"/>
    </source>
</evidence>
<dbReference type="GO" id="GO:0005886">
    <property type="term" value="C:plasma membrane"/>
    <property type="evidence" value="ECO:0007669"/>
    <property type="project" value="UniProtKB-SubCell"/>
</dbReference>
<name>A0A9D0Z7J3_9FIRM</name>
<gene>
    <name evidence="11" type="ORF">IAB73_00290</name>
</gene>
<evidence type="ECO:0000259" key="10">
    <source>
        <dbReference type="Pfam" id="PF12849"/>
    </source>
</evidence>
<feature type="domain" description="PBP" evidence="10">
    <location>
        <begin position="22"/>
        <end position="146"/>
    </location>
</feature>
<dbReference type="SUPFAM" id="SSF53850">
    <property type="entry name" value="Periplasmic binding protein-like II"/>
    <property type="match status" value="2"/>
</dbReference>
<dbReference type="EMBL" id="DVFJ01000001">
    <property type="protein sequence ID" value="HIQ70646.1"/>
    <property type="molecule type" value="Genomic_DNA"/>
</dbReference>
<comment type="caution">
    <text evidence="11">The sequence shown here is derived from an EMBL/GenBank/DDBJ whole genome shotgun (WGS) entry which is preliminary data.</text>
</comment>
<proteinExistence type="inferred from homology"/>
<evidence type="ECO:0000256" key="7">
    <source>
        <dbReference type="ARBA" id="ARBA00023139"/>
    </source>
</evidence>
<keyword evidence="5" id="KW-0813">Transport</keyword>
<evidence type="ECO:0000256" key="1">
    <source>
        <dbReference type="ARBA" id="ARBA00002841"/>
    </source>
</evidence>
<evidence type="ECO:0000256" key="3">
    <source>
        <dbReference type="ARBA" id="ARBA00008725"/>
    </source>
</evidence>
<feature type="signal peptide" evidence="9">
    <location>
        <begin position="1"/>
        <end position="22"/>
    </location>
</feature>
<dbReference type="PANTHER" id="PTHR30570:SF1">
    <property type="entry name" value="PHOSPHATE-BINDING PROTEIN PSTS"/>
    <property type="match status" value="1"/>
</dbReference>
<dbReference type="Gene3D" id="3.40.190.10">
    <property type="entry name" value="Periplasmic binding protein-like II"/>
    <property type="match status" value="4"/>
</dbReference>
<dbReference type="PANTHER" id="PTHR30570">
    <property type="entry name" value="PERIPLASMIC PHOSPHATE BINDING COMPONENT OF PHOSPHATE ABC TRANSPORTER"/>
    <property type="match status" value="1"/>
</dbReference>
<sequence>MKKFFAVMLALALCASSASALAASGAITVVSREDGSGTRGAFVELMGVEVKAEDGSKADMTTEEAVIANSTDVVMQNVASDPNAIGYISLGSLNETVKAVSVDGVAPSVETVADGSYKVARPFYIATKGEPGELAADFIAFILSAEGQAVVGESYIKVDDAAPAFEGALPEGKLVIAGSSSVTPVMEKLVEAYLALNDKATIEIQMSDSTAGMTGAIDGTCDIGMASRELKESEAAELNGTVIAMDGIAVVVNNDSDVQNLTSEQVRAIYTGEIEDWADVQ</sequence>
<evidence type="ECO:0000256" key="2">
    <source>
        <dbReference type="ARBA" id="ARBA00004193"/>
    </source>
</evidence>
<dbReference type="GO" id="GO:0006817">
    <property type="term" value="P:phosphate ion transport"/>
    <property type="evidence" value="ECO:0007669"/>
    <property type="project" value="UniProtKB-KW"/>
</dbReference>
<reference evidence="11" key="2">
    <citation type="journal article" date="2021" name="PeerJ">
        <title>Extensive microbial diversity within the chicken gut microbiome revealed by metagenomics and culture.</title>
        <authorList>
            <person name="Gilroy R."/>
            <person name="Ravi A."/>
            <person name="Getino M."/>
            <person name="Pursley I."/>
            <person name="Horton D.L."/>
            <person name="Alikhan N.F."/>
            <person name="Baker D."/>
            <person name="Gharbi K."/>
            <person name="Hall N."/>
            <person name="Watson M."/>
            <person name="Adriaenssens E.M."/>
            <person name="Foster-Nyarko E."/>
            <person name="Jarju S."/>
            <person name="Secka A."/>
            <person name="Antonio M."/>
            <person name="Oren A."/>
            <person name="Chaudhuri R.R."/>
            <person name="La Ragione R."/>
            <person name="Hildebrand F."/>
            <person name="Pallen M.J."/>
        </authorList>
    </citation>
    <scope>NUCLEOTIDE SEQUENCE</scope>
    <source>
        <strain evidence="11">ChiSxjej2B14-6234</strain>
    </source>
</reference>
<evidence type="ECO:0000313" key="12">
    <source>
        <dbReference type="Proteomes" id="UP000886887"/>
    </source>
</evidence>
<comment type="function">
    <text evidence="1">Part of the ABC transporter complex PstSACB involved in phosphate import.</text>
</comment>
<keyword evidence="7" id="KW-0564">Palmitate</keyword>
<comment type="similarity">
    <text evidence="3">Belongs to the PstS family.</text>
</comment>
<keyword evidence="6 9" id="KW-0732">Signal</keyword>
<comment type="subcellular location">
    <subcellularLocation>
        <location evidence="2">Cell membrane</location>
        <topology evidence="2">Lipid-anchor</topology>
    </subcellularLocation>
</comment>
<evidence type="ECO:0000256" key="9">
    <source>
        <dbReference type="SAM" id="SignalP"/>
    </source>
</evidence>
<dbReference type="Proteomes" id="UP000886887">
    <property type="component" value="Unassembled WGS sequence"/>
</dbReference>
<keyword evidence="8" id="KW-0449">Lipoprotein</keyword>
<dbReference type="InterPro" id="IPR050811">
    <property type="entry name" value="Phosphate_ABC_transporter"/>
</dbReference>
<feature type="domain" description="PBP" evidence="10">
    <location>
        <begin position="171"/>
        <end position="279"/>
    </location>
</feature>